<protein>
    <submittedName>
        <fullName evidence="1">Uncharacterized protein</fullName>
    </submittedName>
</protein>
<accession>A0ABP0WHR1</accession>
<sequence>MGLPVGPPWACRRRVLSKPRVASGVRSEDWVSWALQRKATREAGNRAAITFRSGQWRDSVPERFAVNNSAG</sequence>
<proteinExistence type="predicted"/>
<organism evidence="1 2">
    <name type="scientific">Sphagnum jensenii</name>
    <dbReference type="NCBI Taxonomy" id="128206"/>
    <lineage>
        <taxon>Eukaryota</taxon>
        <taxon>Viridiplantae</taxon>
        <taxon>Streptophyta</taxon>
        <taxon>Embryophyta</taxon>
        <taxon>Bryophyta</taxon>
        <taxon>Sphagnophytina</taxon>
        <taxon>Sphagnopsida</taxon>
        <taxon>Sphagnales</taxon>
        <taxon>Sphagnaceae</taxon>
        <taxon>Sphagnum</taxon>
    </lineage>
</organism>
<gene>
    <name evidence="1" type="ORF">CSSPJE1EN1_LOCUS10538</name>
</gene>
<evidence type="ECO:0000313" key="2">
    <source>
        <dbReference type="Proteomes" id="UP001497444"/>
    </source>
</evidence>
<dbReference type="EMBL" id="OZ020112">
    <property type="protein sequence ID" value="CAK9265060.1"/>
    <property type="molecule type" value="Genomic_DNA"/>
</dbReference>
<dbReference type="Proteomes" id="UP001497444">
    <property type="component" value="Chromosome 17"/>
</dbReference>
<name>A0ABP0WHR1_9BRYO</name>
<evidence type="ECO:0000313" key="1">
    <source>
        <dbReference type="EMBL" id="CAK9265060.1"/>
    </source>
</evidence>
<reference evidence="1" key="1">
    <citation type="submission" date="2024-02" db="EMBL/GenBank/DDBJ databases">
        <authorList>
            <consortium name="ELIXIR-Norway"/>
            <consortium name="Elixir Norway"/>
        </authorList>
    </citation>
    <scope>NUCLEOTIDE SEQUENCE</scope>
</reference>
<keyword evidence="2" id="KW-1185">Reference proteome</keyword>